<dbReference type="GO" id="GO:0004622">
    <property type="term" value="F:phosphatidylcholine lysophospholipase activity"/>
    <property type="evidence" value="ECO:0007669"/>
    <property type="project" value="TreeGrafter"/>
</dbReference>
<feature type="domain" description="SGNH hydrolase-type esterase" evidence="2">
    <location>
        <begin position="79"/>
        <end position="220"/>
    </location>
</feature>
<protein>
    <submittedName>
        <fullName evidence="3">Lysophospholipase L1</fullName>
    </submittedName>
</protein>
<feature type="chain" id="PRO_5011432459" evidence="1">
    <location>
        <begin position="24"/>
        <end position="240"/>
    </location>
</feature>
<dbReference type="Gene3D" id="3.40.50.1110">
    <property type="entry name" value="SGNH hydrolase"/>
    <property type="match status" value="1"/>
</dbReference>
<dbReference type="PANTHER" id="PTHR30383">
    <property type="entry name" value="THIOESTERASE 1/PROTEASE 1/LYSOPHOSPHOLIPASE L1"/>
    <property type="match status" value="1"/>
</dbReference>
<evidence type="ECO:0000313" key="3">
    <source>
        <dbReference type="EMBL" id="SDH22033.1"/>
    </source>
</evidence>
<sequence length="240" mass="27058">MKMFHSKMCLAALLTLVSGLSAAQDFSREQGLAYGPNDRYEQEIVRFEKREQANPSPQGAIVFIGSSSIGYWSGTVRDDMAPLSVIPRGFGGSNMNDALHYADRIVLAYKPRAVVLYEGDNDIAQKVGPARIVDTFDKFVAKIHASLPDCRIYVMSIKSSVARSSHWPKIQATNELLKQRAENNPLLTYVDVATPMFGEDGKPRRELFKEDMIHMQRAGYIVWRDTLKPVLLNNELQYEK</sequence>
<evidence type="ECO:0000256" key="1">
    <source>
        <dbReference type="SAM" id="SignalP"/>
    </source>
</evidence>
<dbReference type="RefSeq" id="WP_093273301.1">
    <property type="nucleotide sequence ID" value="NZ_FNDD01000011.1"/>
</dbReference>
<dbReference type="AlphaFoldDB" id="A0A1G8AMF6"/>
<dbReference type="CDD" id="cd04502">
    <property type="entry name" value="SGNH_hydrolase_like_7"/>
    <property type="match status" value="1"/>
</dbReference>
<evidence type="ECO:0000259" key="2">
    <source>
        <dbReference type="Pfam" id="PF13472"/>
    </source>
</evidence>
<keyword evidence="1" id="KW-0732">Signal</keyword>
<dbReference type="PANTHER" id="PTHR30383:SF5">
    <property type="entry name" value="SGNH HYDROLASE-TYPE ESTERASE DOMAIN-CONTAINING PROTEIN"/>
    <property type="match status" value="1"/>
</dbReference>
<name>A0A1G8AMF6_9VIBR</name>
<dbReference type="EMBL" id="FNDD01000011">
    <property type="protein sequence ID" value="SDH22033.1"/>
    <property type="molecule type" value="Genomic_DNA"/>
</dbReference>
<dbReference type="InterPro" id="IPR013830">
    <property type="entry name" value="SGNH_hydro"/>
</dbReference>
<organism evidence="3 4">
    <name type="scientific">Vibrio xiamenensis</name>
    <dbReference type="NCBI Taxonomy" id="861298"/>
    <lineage>
        <taxon>Bacteria</taxon>
        <taxon>Pseudomonadati</taxon>
        <taxon>Pseudomonadota</taxon>
        <taxon>Gammaproteobacteria</taxon>
        <taxon>Vibrionales</taxon>
        <taxon>Vibrionaceae</taxon>
        <taxon>Vibrio</taxon>
    </lineage>
</organism>
<proteinExistence type="predicted"/>
<keyword evidence="4" id="KW-1185">Reference proteome</keyword>
<dbReference type="InterPro" id="IPR051532">
    <property type="entry name" value="Ester_Hydrolysis_Enzymes"/>
</dbReference>
<dbReference type="Pfam" id="PF13472">
    <property type="entry name" value="Lipase_GDSL_2"/>
    <property type="match status" value="1"/>
</dbReference>
<dbReference type="Proteomes" id="UP000198854">
    <property type="component" value="Unassembled WGS sequence"/>
</dbReference>
<dbReference type="InterPro" id="IPR036514">
    <property type="entry name" value="SGNH_hydro_sf"/>
</dbReference>
<dbReference type="OrthoDB" id="9790057at2"/>
<accession>A0A1G8AMF6</accession>
<feature type="signal peptide" evidence="1">
    <location>
        <begin position="1"/>
        <end position="23"/>
    </location>
</feature>
<gene>
    <name evidence="3" type="ORF">SAMN04488136_11111</name>
</gene>
<evidence type="ECO:0000313" key="4">
    <source>
        <dbReference type="Proteomes" id="UP000198854"/>
    </source>
</evidence>
<dbReference type="SUPFAM" id="SSF52266">
    <property type="entry name" value="SGNH hydrolase"/>
    <property type="match status" value="1"/>
</dbReference>
<reference evidence="4" key="1">
    <citation type="submission" date="2016-10" db="EMBL/GenBank/DDBJ databases">
        <authorList>
            <person name="Varghese N."/>
            <person name="Submissions S."/>
        </authorList>
    </citation>
    <scope>NUCLEOTIDE SEQUENCE [LARGE SCALE GENOMIC DNA]</scope>
    <source>
        <strain evidence="4">CGMCC 1.10228</strain>
    </source>
</reference>
<dbReference type="STRING" id="861298.SAMN04488136_11111"/>